<accession>A0A6J5L444</accession>
<reference evidence="1" key="1">
    <citation type="submission" date="2020-04" db="EMBL/GenBank/DDBJ databases">
        <authorList>
            <person name="Chiriac C."/>
            <person name="Salcher M."/>
            <person name="Ghai R."/>
            <person name="Kavagutti S V."/>
        </authorList>
    </citation>
    <scope>NUCLEOTIDE SEQUENCE</scope>
</reference>
<sequence length="214" mass="25263">MMTQDVGIVAPVGGFGNHVRWLMILDPSFVLVTQARDVPVVLDTIEKKLEFITDLVYPIDRTWHNWLEFEWRYREDLNKIIAFSHGPLWPTTKTLVLQVSPDLAYKSYLKFNSNLNTRSRVRFINDVTDLNALNYFGIDHCILNSDVLFTPTLSDYFYNQLINFFGLENLFEHASIIHNLWYDRHIKAEREFVEDVVKLYGRPTTIKQNTVRYR</sequence>
<gene>
    <name evidence="1" type="ORF">UFOVP112_44</name>
</gene>
<organism evidence="1">
    <name type="scientific">uncultured Caudovirales phage</name>
    <dbReference type="NCBI Taxonomy" id="2100421"/>
    <lineage>
        <taxon>Viruses</taxon>
        <taxon>Duplodnaviria</taxon>
        <taxon>Heunggongvirae</taxon>
        <taxon>Uroviricota</taxon>
        <taxon>Caudoviricetes</taxon>
        <taxon>Peduoviridae</taxon>
        <taxon>Maltschvirus</taxon>
        <taxon>Maltschvirus maltsch</taxon>
    </lineage>
</organism>
<dbReference type="EMBL" id="LR796233">
    <property type="protein sequence ID" value="CAB4128605.1"/>
    <property type="molecule type" value="Genomic_DNA"/>
</dbReference>
<evidence type="ECO:0000313" key="1">
    <source>
        <dbReference type="EMBL" id="CAB4128605.1"/>
    </source>
</evidence>
<proteinExistence type="predicted"/>
<name>A0A6J5L444_9CAUD</name>
<protein>
    <submittedName>
        <fullName evidence="1">Uncharacterized protein</fullName>
    </submittedName>
</protein>